<comment type="caution">
    <text evidence="6">Lacks conserved residue(s) required for the propagation of feature annotation.</text>
</comment>
<keyword evidence="4 6" id="KW-1133">Transmembrane helix</keyword>
<dbReference type="Pfam" id="PF00892">
    <property type="entry name" value="EamA"/>
    <property type="match status" value="1"/>
</dbReference>
<evidence type="ECO:0000256" key="2">
    <source>
        <dbReference type="ARBA" id="ARBA00007635"/>
    </source>
</evidence>
<name>A0AAD9ZK29_9ROSI</name>
<dbReference type="AlphaFoldDB" id="A0AAD9ZK29"/>
<evidence type="ECO:0000256" key="6">
    <source>
        <dbReference type="RuleBase" id="RU363077"/>
    </source>
</evidence>
<evidence type="ECO:0000313" key="8">
    <source>
        <dbReference type="EMBL" id="KAK3183522.1"/>
    </source>
</evidence>
<keyword evidence="5 6" id="KW-0472">Membrane</keyword>
<dbReference type="GO" id="GO:0016020">
    <property type="term" value="C:membrane"/>
    <property type="evidence" value="ECO:0007669"/>
    <property type="project" value="UniProtKB-SubCell"/>
</dbReference>
<protein>
    <recommendedName>
        <fullName evidence="6">WAT1-related protein</fullName>
    </recommendedName>
</protein>
<evidence type="ECO:0000256" key="1">
    <source>
        <dbReference type="ARBA" id="ARBA00004141"/>
    </source>
</evidence>
<dbReference type="InterPro" id="IPR000620">
    <property type="entry name" value="EamA_dom"/>
</dbReference>
<dbReference type="InterPro" id="IPR030184">
    <property type="entry name" value="WAT1-related"/>
</dbReference>
<accession>A0AAD9ZK29</accession>
<evidence type="ECO:0000259" key="7">
    <source>
        <dbReference type="Pfam" id="PF00892"/>
    </source>
</evidence>
<reference evidence="8" key="1">
    <citation type="journal article" date="2023" name="Plant J.">
        <title>Genome sequences and population genomics provide insights into the demographic history, inbreeding, and mutation load of two 'living fossil' tree species of Dipteronia.</title>
        <authorList>
            <person name="Feng Y."/>
            <person name="Comes H.P."/>
            <person name="Chen J."/>
            <person name="Zhu S."/>
            <person name="Lu R."/>
            <person name="Zhang X."/>
            <person name="Li P."/>
            <person name="Qiu J."/>
            <person name="Olsen K.M."/>
            <person name="Qiu Y."/>
        </authorList>
    </citation>
    <scope>NUCLEOTIDE SEQUENCE</scope>
    <source>
        <strain evidence="8">NBL</strain>
    </source>
</reference>
<comment type="similarity">
    <text evidence="2 6">Belongs to the drug/metabolite transporter (DMT) superfamily. Plant drug/metabolite exporter (P-DME) (TC 2.A.7.4) family.</text>
</comment>
<evidence type="ECO:0000256" key="3">
    <source>
        <dbReference type="ARBA" id="ARBA00022692"/>
    </source>
</evidence>
<evidence type="ECO:0000256" key="4">
    <source>
        <dbReference type="ARBA" id="ARBA00022989"/>
    </source>
</evidence>
<feature type="transmembrane region" description="Helical" evidence="6">
    <location>
        <begin position="60"/>
        <end position="78"/>
    </location>
</feature>
<feature type="transmembrane region" description="Helical" evidence="6">
    <location>
        <begin position="26"/>
        <end position="45"/>
    </location>
</feature>
<dbReference type="InterPro" id="IPR037185">
    <property type="entry name" value="EmrE-like"/>
</dbReference>
<feature type="transmembrane region" description="Helical" evidence="6">
    <location>
        <begin position="111"/>
        <end position="130"/>
    </location>
</feature>
<comment type="subcellular location">
    <subcellularLocation>
        <location evidence="1 6">Membrane</location>
        <topology evidence="1 6">Multi-pass membrane protein</topology>
    </subcellularLocation>
</comment>
<evidence type="ECO:0000313" key="9">
    <source>
        <dbReference type="Proteomes" id="UP001281410"/>
    </source>
</evidence>
<feature type="transmembrane region" description="Helical" evidence="6">
    <location>
        <begin position="85"/>
        <end position="105"/>
    </location>
</feature>
<dbReference type="GO" id="GO:0022857">
    <property type="term" value="F:transmembrane transporter activity"/>
    <property type="evidence" value="ECO:0007669"/>
    <property type="project" value="InterPro"/>
</dbReference>
<sequence>MTYLNSNITLIGKAAVLKEYPDKMTLVFFTCFFGTIQCAVVSLVAERDPSAWKVHSGTELIAAIVGTIYRTSVIAWCLHKKGPVFVALFKPFGTVIAVVMAVMLLGETPHLGSLIGATVIAFGFYAVLWGQAKENTTADKNNSLESSDQKLSFSKNT</sequence>
<gene>
    <name evidence="8" type="ORF">Dsin_030808</name>
</gene>
<dbReference type="EMBL" id="JANJYJ010000010">
    <property type="protein sequence ID" value="KAK3183522.1"/>
    <property type="molecule type" value="Genomic_DNA"/>
</dbReference>
<comment type="caution">
    <text evidence="8">The sequence shown here is derived from an EMBL/GenBank/DDBJ whole genome shotgun (WGS) entry which is preliminary data.</text>
</comment>
<dbReference type="SUPFAM" id="SSF103481">
    <property type="entry name" value="Multidrug resistance efflux transporter EmrE"/>
    <property type="match status" value="1"/>
</dbReference>
<evidence type="ECO:0000256" key="5">
    <source>
        <dbReference type="ARBA" id="ARBA00023136"/>
    </source>
</evidence>
<keyword evidence="9" id="KW-1185">Reference proteome</keyword>
<dbReference type="Proteomes" id="UP001281410">
    <property type="component" value="Unassembled WGS sequence"/>
</dbReference>
<dbReference type="PANTHER" id="PTHR31218">
    <property type="entry name" value="WAT1-RELATED PROTEIN"/>
    <property type="match status" value="1"/>
</dbReference>
<feature type="domain" description="EamA" evidence="7">
    <location>
        <begin position="12"/>
        <end position="128"/>
    </location>
</feature>
<organism evidence="8 9">
    <name type="scientific">Dipteronia sinensis</name>
    <dbReference type="NCBI Taxonomy" id="43782"/>
    <lineage>
        <taxon>Eukaryota</taxon>
        <taxon>Viridiplantae</taxon>
        <taxon>Streptophyta</taxon>
        <taxon>Embryophyta</taxon>
        <taxon>Tracheophyta</taxon>
        <taxon>Spermatophyta</taxon>
        <taxon>Magnoliopsida</taxon>
        <taxon>eudicotyledons</taxon>
        <taxon>Gunneridae</taxon>
        <taxon>Pentapetalae</taxon>
        <taxon>rosids</taxon>
        <taxon>malvids</taxon>
        <taxon>Sapindales</taxon>
        <taxon>Sapindaceae</taxon>
        <taxon>Hippocastanoideae</taxon>
        <taxon>Acereae</taxon>
        <taxon>Dipteronia</taxon>
    </lineage>
</organism>
<proteinExistence type="inferred from homology"/>
<keyword evidence="3 6" id="KW-0812">Transmembrane</keyword>